<feature type="compositionally biased region" description="Acidic residues" evidence="2">
    <location>
        <begin position="231"/>
        <end position="241"/>
    </location>
</feature>
<feature type="compositionally biased region" description="Basic and acidic residues" evidence="2">
    <location>
        <begin position="136"/>
        <end position="146"/>
    </location>
</feature>
<gene>
    <name evidence="4" type="ORF">PBRA_003923</name>
</gene>
<dbReference type="SUPFAM" id="SSF49899">
    <property type="entry name" value="Concanavalin A-like lectins/glucanases"/>
    <property type="match status" value="1"/>
</dbReference>
<protein>
    <submittedName>
        <fullName evidence="4">Uncharacterized protein</fullName>
    </submittedName>
</protein>
<dbReference type="STRING" id="37360.A0A0G4IJ99"/>
<evidence type="ECO:0000256" key="1">
    <source>
        <dbReference type="PROSITE-ProRule" id="PRU00087"/>
    </source>
</evidence>
<feature type="compositionally biased region" description="Basic and acidic residues" evidence="2">
    <location>
        <begin position="12"/>
        <end position="41"/>
    </location>
</feature>
<dbReference type="InterPro" id="IPR017868">
    <property type="entry name" value="Filamin/ABP280_repeat-like"/>
</dbReference>
<feature type="region of interest" description="Disordered" evidence="2">
    <location>
        <begin position="1"/>
        <end position="243"/>
    </location>
</feature>
<evidence type="ECO:0000313" key="5">
    <source>
        <dbReference type="Proteomes" id="UP000039324"/>
    </source>
</evidence>
<dbReference type="InterPro" id="IPR013320">
    <property type="entry name" value="ConA-like_dom_sf"/>
</dbReference>
<feature type="repeat" description="Filamin" evidence="1">
    <location>
        <begin position="1961"/>
        <end position="2051"/>
    </location>
</feature>
<feature type="transmembrane region" description="Helical" evidence="3">
    <location>
        <begin position="295"/>
        <end position="316"/>
    </location>
</feature>
<evidence type="ECO:0000256" key="3">
    <source>
        <dbReference type="SAM" id="Phobius"/>
    </source>
</evidence>
<dbReference type="EMBL" id="CDSF01000013">
    <property type="protein sequence ID" value="CEO95157.1"/>
    <property type="molecule type" value="Genomic_DNA"/>
</dbReference>
<dbReference type="Gene3D" id="2.60.120.200">
    <property type="match status" value="1"/>
</dbReference>
<dbReference type="InterPro" id="IPR013783">
    <property type="entry name" value="Ig-like_fold"/>
</dbReference>
<keyword evidence="3" id="KW-1133">Transmembrane helix</keyword>
<feature type="compositionally biased region" description="Acidic residues" evidence="2">
    <location>
        <begin position="171"/>
        <end position="222"/>
    </location>
</feature>
<feature type="region of interest" description="Disordered" evidence="2">
    <location>
        <begin position="626"/>
        <end position="645"/>
    </location>
</feature>
<keyword evidence="3" id="KW-0812">Transmembrane</keyword>
<keyword evidence="3" id="KW-0472">Membrane</keyword>
<proteinExistence type="predicted"/>
<feature type="compositionally biased region" description="Low complexity" evidence="2">
    <location>
        <begin position="150"/>
        <end position="165"/>
    </location>
</feature>
<sequence length="2066" mass="225898">MTTGSPSSSQADPRRPRADDDAKHAADHADARSRSVSRGERDDDVWAAAFRKARNRADMEGEPATDHDGSVDQVDAENGCRSRQGVQNDDADPSGRDGIESSAINGAQQEVDERQVQRDDVGPSGPEGNDVAVIDSVHEGDDRSAETDPLDLSCLLSGSLESESSNCDVNSEIDEDQSDEDQSDEDQSDEDQSDEDQSDEDQSDEDQSDEDQSDEDQSDEDRPEASTDRNEVDEDQCESVDDPLGADIVAKAVSVDPVRRDTCLNSLVSASAYKKDDAEDDDSLLVKRRRWCRRAICAVMLSSVLVLSVYIGMVGIQLGKLASSQFFMVDMAIDSLCSDRITVNFDGVLFNPSTASLGISDVAFAVSTDGFSKPFLKGAIPLPQFTTSRQSSSVLGPGDNLVNIAMRLNVLNRAAVSELLARSVAKTPTHVKVSFTAMLSLQPLFLLPITFPFSGNEIVVLNEPTGAPRPNPPQVTSIAITADSPKQGLLATIAWEMEALLPGVRLSVPLPEINAKILSQGKVVALATNRAATLSPKKGNFTSTVQIPTQQSTSELLRTQALIRSIASGADDLSIQVTGVPSPGQPPSCMLQDVIDQMPPVTFQLALTSPMSSNVGNGFSSSGAVLHSVSSPSNSRPKPSPPSNGLLGDVSVDIVNVRRAADNPFGIVLNVETSVMVQWTMDVQLTQIVFDLMVAGTSLMAVITILPVSVIVVESGRRVPVKLTIDIELADEQLAVSLLHRSMANGFHDLPQLTICGRSGSNFLSRLFTQVSIPIPIPPRGVRPSIPNIDYSIVVDASCDLNVFVTAPAFKGAAAKASSQSTSSLPPITVIVPGGQVDVADGHNRMACVEWDAFTFDSSFRHSAFQARLVVSRYHDAFHLGSFINDVLHTGVLPSVHISGAVRNAQWHPFAVDARVNLFAVSLPPCPVQSLIATVPSHSQSLVELVDLLAVDVNDDVVAVRALCRLNVGPHFRIENVPEVVVSVFERVGLGRRLGTVELLSVTQSSSLVFVTVRLTVSREVFSLPYIPAIEVRNRQDGHCWLPRAFSRVTYNHPQWDLPAHPTRIGSDLVIDVTSNRQVVCVRVAKTMSAVTLPCAIRVALQPMAVLVYDDKRRRFMEVGTLCLQPMLITSGREYHVKLDIEIGTTSFTRERRLTDILARVLLEGVQSVAHAYYMNQDADSNPQGHSRIAIHLVPQHNAASDLTPFYSWVNLTKIPMTSRFKFEIVRIDPIGNVDSDGMTDLEIPCFMRGSLCPYDRTGLVTSFGLILQIGLKITTAVVSSPFVLTFPECSFTVDYGTFPVLDITVQPMSLTLPTMFSNGGLDFFFNVTIESMDTEMLGAAYDGLMQSSQRRAVIRAHPSAGPYANFVSRIFSGVSFEVPIDRSKPSTGNSSGFVFEYALVSTNSYSAGFKMVTKLPFTAPFDISWGNVRIALHWKGEAFADATTDLTLAKGALLHRDIYARVFGENVDPMKQCDVQDFINPKMCVANSVLQLALAAAQGNTSLPLVVDLQFTNMFGIHQRWWMDLTVFEAIPTISRKSTASKSYGLLRALSVNTNKLFSSLRNSLSKRFVEVPMYAKIYNPLNFVLACNRIDGKLFFTDLDGVHSGYIPFVRLPPTPEVKLASVKEQNHWELHPLTVTTIDDLTFNVDRHQVIETGLRLFDEKILHNRLCIDVDKGVLDIEIRAPNSEPLLFTQILTLHKFESQGHEDCKLAPECHPKMAFVPGFDTAHFADPSILVNGDGAKIARNGSAVDITTGRHQFTSVFWRQPVRIDDSFSFTMTFRMQGFAILSNGIAFVVQGEGPEAFSRNKWGLGKLHVPPFPFGDNDLVDSSATGLGRSSELAIVFSNQFSTAIYVMRDGVEIARTHETIVAYDDGKFHTARIDYTHQSERVDVYIDDKHVLVANFNTALLKLARNRAWIGVTASTEWLTYSIQTIELMSLSRPVLHVPMFVLVEKGLITGSTLHPSRFTLEARDSCGFPRYSGEPVTFCVALRPQRDDGDCSIDAASSCLIDLTDAIADNHDGTYTVEFTPDRDGMFDVLVRTADAATPGRWIRLGDIQIEPVFD</sequence>
<evidence type="ECO:0000313" key="4">
    <source>
        <dbReference type="EMBL" id="CEO95157.1"/>
    </source>
</evidence>
<organism evidence="4 5">
    <name type="scientific">Plasmodiophora brassicae</name>
    <name type="common">Clubroot disease agent</name>
    <dbReference type="NCBI Taxonomy" id="37360"/>
    <lineage>
        <taxon>Eukaryota</taxon>
        <taxon>Sar</taxon>
        <taxon>Rhizaria</taxon>
        <taxon>Endomyxa</taxon>
        <taxon>Phytomyxea</taxon>
        <taxon>Plasmodiophorida</taxon>
        <taxon>Plasmodiophoridae</taxon>
        <taxon>Plasmodiophora</taxon>
    </lineage>
</organism>
<reference evidence="4 5" key="1">
    <citation type="submission" date="2015-02" db="EMBL/GenBank/DDBJ databases">
        <authorList>
            <person name="Chooi Y.-H."/>
        </authorList>
    </citation>
    <scope>NUCLEOTIDE SEQUENCE [LARGE SCALE GENOMIC DNA]</scope>
    <source>
        <strain evidence="4">E3</strain>
    </source>
</reference>
<keyword evidence="5" id="KW-1185">Reference proteome</keyword>
<name>A0A0G4IJ99_PLABS</name>
<accession>A0A0G4IJ99</accession>
<feature type="compositionally biased region" description="Basic and acidic residues" evidence="2">
    <location>
        <begin position="55"/>
        <end position="70"/>
    </location>
</feature>
<feature type="compositionally biased region" description="Basic and acidic residues" evidence="2">
    <location>
        <begin position="111"/>
        <end position="121"/>
    </location>
</feature>
<feature type="compositionally biased region" description="Low complexity" evidence="2">
    <location>
        <begin position="626"/>
        <end position="637"/>
    </location>
</feature>
<dbReference type="PROSITE" id="PS50194">
    <property type="entry name" value="FILAMIN_REPEAT"/>
    <property type="match status" value="1"/>
</dbReference>
<dbReference type="Gene3D" id="2.60.40.10">
    <property type="entry name" value="Immunoglobulins"/>
    <property type="match status" value="1"/>
</dbReference>
<feature type="compositionally biased region" description="Polar residues" evidence="2">
    <location>
        <begin position="1"/>
        <end position="10"/>
    </location>
</feature>
<evidence type="ECO:0000256" key="2">
    <source>
        <dbReference type="SAM" id="MobiDB-lite"/>
    </source>
</evidence>
<dbReference type="Proteomes" id="UP000039324">
    <property type="component" value="Unassembled WGS sequence"/>
</dbReference>